<dbReference type="EMBL" id="CP042914">
    <property type="protein sequence ID" value="QEG38679.1"/>
    <property type="molecule type" value="Genomic_DNA"/>
</dbReference>
<gene>
    <name evidence="2" type="ORF">UC8_06370</name>
</gene>
<dbReference type="OrthoDB" id="273711at2"/>
<dbReference type="PANTHER" id="PTHR37833:SF1">
    <property type="entry name" value="SIGNAL PEPTIDE PROTEIN"/>
    <property type="match status" value="1"/>
</dbReference>
<evidence type="ECO:0000256" key="1">
    <source>
        <dbReference type="SAM" id="SignalP"/>
    </source>
</evidence>
<dbReference type="InterPro" id="IPR011467">
    <property type="entry name" value="DUF1573"/>
</dbReference>
<dbReference type="Gene3D" id="2.60.40.10">
    <property type="entry name" value="Immunoglobulins"/>
    <property type="match status" value="2"/>
</dbReference>
<proteinExistence type="predicted"/>
<keyword evidence="3" id="KW-1185">Reference proteome</keyword>
<name>A0A5B9QL02_9BACT</name>
<dbReference type="Pfam" id="PF07610">
    <property type="entry name" value="DUF1573"/>
    <property type="match status" value="1"/>
</dbReference>
<dbReference type="InterPro" id="IPR013783">
    <property type="entry name" value="Ig-like_fold"/>
</dbReference>
<evidence type="ECO:0000313" key="3">
    <source>
        <dbReference type="Proteomes" id="UP000325286"/>
    </source>
</evidence>
<organism evidence="2 3">
    <name type="scientific">Roseimaritima ulvae</name>
    <dbReference type="NCBI Taxonomy" id="980254"/>
    <lineage>
        <taxon>Bacteria</taxon>
        <taxon>Pseudomonadati</taxon>
        <taxon>Planctomycetota</taxon>
        <taxon>Planctomycetia</taxon>
        <taxon>Pirellulales</taxon>
        <taxon>Pirellulaceae</taxon>
        <taxon>Roseimaritima</taxon>
    </lineage>
</organism>
<accession>A0A5B9QL02</accession>
<feature type="chain" id="PRO_5023026507" description="DUF1573 domain-containing protein" evidence="1">
    <location>
        <begin position="28"/>
        <end position="334"/>
    </location>
</feature>
<sequence length="334" mass="36183" precursor="true">MLTDFRNLMFAASMFTAAIASTPSAWAAGWADGLFPTKTHNFGTVAVASDTKFRFPIQNNTNTDIHISTVRASCGCTTPTVETEWVRAGSSGSLLATFNTDTFKGKKGATLTVVIDRPVYAEVRLRVDGYIRQDIVFNPGSVEFGNVRPGEQAEKTVSIGYAGRDNWQIVDIENTVPYLKTSLKQTSRGGQRVNYGLTVQLTDEAPVGYLQQELVLVTNDRAMPRVPVRVSGQVEAGLTISPSAIAVGSVKPGETVSQRLVVRGQQPFLIQDIACQGWDVEFDAPEKAKSTHLLTVRMTATNQPGEFRGPIVIRTAGDTGLTARALVTADIREK</sequence>
<dbReference type="PANTHER" id="PTHR37833">
    <property type="entry name" value="LIPOPROTEIN-RELATED"/>
    <property type="match status" value="1"/>
</dbReference>
<dbReference type="RefSeq" id="WP_148080077.1">
    <property type="nucleotide sequence ID" value="NZ_CP042914.1"/>
</dbReference>
<protein>
    <recommendedName>
        <fullName evidence="4">DUF1573 domain-containing protein</fullName>
    </recommendedName>
</protein>
<dbReference type="Proteomes" id="UP000325286">
    <property type="component" value="Chromosome"/>
</dbReference>
<keyword evidence="1" id="KW-0732">Signal</keyword>
<evidence type="ECO:0000313" key="2">
    <source>
        <dbReference type="EMBL" id="QEG38679.1"/>
    </source>
</evidence>
<evidence type="ECO:0008006" key="4">
    <source>
        <dbReference type="Google" id="ProtNLM"/>
    </source>
</evidence>
<dbReference type="AlphaFoldDB" id="A0A5B9QL02"/>
<dbReference type="KEGG" id="rul:UC8_06370"/>
<feature type="signal peptide" evidence="1">
    <location>
        <begin position="1"/>
        <end position="27"/>
    </location>
</feature>
<reference evidence="2 3" key="1">
    <citation type="submission" date="2019-08" db="EMBL/GenBank/DDBJ databases">
        <title>Deep-cultivation of Planctomycetes and their phenomic and genomic characterization uncovers novel biology.</title>
        <authorList>
            <person name="Wiegand S."/>
            <person name="Jogler M."/>
            <person name="Boedeker C."/>
            <person name="Pinto D."/>
            <person name="Vollmers J."/>
            <person name="Rivas-Marin E."/>
            <person name="Kohn T."/>
            <person name="Peeters S.H."/>
            <person name="Heuer A."/>
            <person name="Rast P."/>
            <person name="Oberbeckmann S."/>
            <person name="Bunk B."/>
            <person name="Jeske O."/>
            <person name="Meyerdierks A."/>
            <person name="Storesund J.E."/>
            <person name="Kallscheuer N."/>
            <person name="Luecker S."/>
            <person name="Lage O.M."/>
            <person name="Pohl T."/>
            <person name="Merkel B.J."/>
            <person name="Hornburger P."/>
            <person name="Mueller R.-W."/>
            <person name="Bruemmer F."/>
            <person name="Labrenz M."/>
            <person name="Spormann A.M."/>
            <person name="Op den Camp H."/>
            <person name="Overmann J."/>
            <person name="Amann R."/>
            <person name="Jetten M.S.M."/>
            <person name="Mascher T."/>
            <person name="Medema M.H."/>
            <person name="Devos D.P."/>
            <person name="Kaster A.-K."/>
            <person name="Ovreas L."/>
            <person name="Rohde M."/>
            <person name="Galperin M.Y."/>
            <person name="Jogler C."/>
        </authorList>
    </citation>
    <scope>NUCLEOTIDE SEQUENCE [LARGE SCALE GENOMIC DNA]</scope>
    <source>
        <strain evidence="2 3">UC8</strain>
    </source>
</reference>